<keyword evidence="2" id="KW-1133">Transmembrane helix</keyword>
<keyword evidence="2" id="KW-0472">Membrane</keyword>
<dbReference type="GO" id="GO:0016787">
    <property type="term" value="F:hydrolase activity"/>
    <property type="evidence" value="ECO:0007669"/>
    <property type="project" value="UniProtKB-KW"/>
</dbReference>
<keyword evidence="2" id="KW-0812">Transmembrane</keyword>
<protein>
    <submittedName>
        <fullName evidence="3">SrtB family sortase</fullName>
    </submittedName>
</protein>
<dbReference type="STRING" id="154621.RV11_GL000108"/>
<proteinExistence type="predicted"/>
<dbReference type="Proteomes" id="UP000013785">
    <property type="component" value="Unassembled WGS sequence"/>
</dbReference>
<dbReference type="SUPFAM" id="SSF63817">
    <property type="entry name" value="Sortase"/>
    <property type="match status" value="1"/>
</dbReference>
<dbReference type="HOGENOM" id="CLU_034078_3_3_9"/>
<evidence type="ECO:0000313" key="3">
    <source>
        <dbReference type="EMBL" id="EOL45459.1"/>
    </source>
</evidence>
<comment type="caution">
    <text evidence="3">The sequence shown here is derived from an EMBL/GenBank/DDBJ whole genome shotgun (WGS) entry which is preliminary data.</text>
</comment>
<dbReference type="eggNOG" id="COG4509">
    <property type="taxonomic scope" value="Bacteria"/>
</dbReference>
<evidence type="ECO:0000256" key="2">
    <source>
        <dbReference type="SAM" id="Phobius"/>
    </source>
</evidence>
<accession>R3TV44</accession>
<dbReference type="PATRIC" id="fig|1158610.3.peg.1329"/>
<organism evidence="3 4">
    <name type="scientific">Enterococcus phoeniculicola ATCC BAA-412</name>
    <dbReference type="NCBI Taxonomy" id="1158610"/>
    <lineage>
        <taxon>Bacteria</taxon>
        <taxon>Bacillati</taxon>
        <taxon>Bacillota</taxon>
        <taxon>Bacilli</taxon>
        <taxon>Lactobacillales</taxon>
        <taxon>Enterococcaceae</taxon>
        <taxon>Enterococcus</taxon>
    </lineage>
</organism>
<name>R3TV44_9ENTE</name>
<dbReference type="Gene3D" id="2.40.260.10">
    <property type="entry name" value="Sortase"/>
    <property type="match status" value="1"/>
</dbReference>
<feature type="active site" description="Proton donor/acceptor" evidence="1">
    <location>
        <position position="121"/>
    </location>
</feature>
<gene>
    <name evidence="3" type="ORF">UC3_01349</name>
</gene>
<dbReference type="InterPro" id="IPR009835">
    <property type="entry name" value="SrtB"/>
</dbReference>
<keyword evidence="4" id="KW-1185">Reference proteome</keyword>
<feature type="transmembrane region" description="Helical" evidence="2">
    <location>
        <begin position="264"/>
        <end position="282"/>
    </location>
</feature>
<dbReference type="InterPro" id="IPR023365">
    <property type="entry name" value="Sortase_dom-sf"/>
</dbReference>
<reference evidence="3 4" key="1">
    <citation type="submission" date="2013-02" db="EMBL/GenBank/DDBJ databases">
        <title>The Genome Sequence of Enterococcus phoeniculicola BAA-412.</title>
        <authorList>
            <consortium name="The Broad Institute Genome Sequencing Platform"/>
            <consortium name="The Broad Institute Genome Sequencing Center for Infectious Disease"/>
            <person name="Earl A.M."/>
            <person name="Gilmore M.S."/>
            <person name="Lebreton F."/>
            <person name="Walker B."/>
            <person name="Young S.K."/>
            <person name="Zeng Q."/>
            <person name="Gargeya S."/>
            <person name="Fitzgerald M."/>
            <person name="Haas B."/>
            <person name="Abouelleil A."/>
            <person name="Alvarado L."/>
            <person name="Arachchi H.M."/>
            <person name="Berlin A.M."/>
            <person name="Chapman S.B."/>
            <person name="Dewar J."/>
            <person name="Goldberg J."/>
            <person name="Griggs A."/>
            <person name="Gujja S."/>
            <person name="Hansen M."/>
            <person name="Howarth C."/>
            <person name="Imamovic A."/>
            <person name="Larimer J."/>
            <person name="McCowan C."/>
            <person name="Murphy C."/>
            <person name="Neiman D."/>
            <person name="Pearson M."/>
            <person name="Priest M."/>
            <person name="Roberts A."/>
            <person name="Saif S."/>
            <person name="Shea T."/>
            <person name="Sisk P."/>
            <person name="Sykes S."/>
            <person name="Wortman J."/>
            <person name="Nusbaum C."/>
            <person name="Birren B."/>
        </authorList>
    </citation>
    <scope>NUCLEOTIDE SEQUENCE [LARGE SCALE GENOMIC DNA]</scope>
    <source>
        <strain evidence="3 4">ATCC BAA-412</strain>
    </source>
</reference>
<dbReference type="CDD" id="cd05826">
    <property type="entry name" value="Sortase_B"/>
    <property type="match status" value="1"/>
</dbReference>
<evidence type="ECO:0000256" key="1">
    <source>
        <dbReference type="PIRSR" id="PIRSR605754-1"/>
    </source>
</evidence>
<dbReference type="EMBL" id="AJAT01000012">
    <property type="protein sequence ID" value="EOL45459.1"/>
    <property type="molecule type" value="Genomic_DNA"/>
</dbReference>
<dbReference type="AlphaFoldDB" id="R3TV44"/>
<evidence type="ECO:0000313" key="4">
    <source>
        <dbReference type="Proteomes" id="UP000013785"/>
    </source>
</evidence>
<dbReference type="NCBIfam" id="TIGR03064">
    <property type="entry name" value="sortase_srtB"/>
    <property type="match status" value="1"/>
</dbReference>
<sequence>MDGCINFCVLLFLLLLFSYGCYAIWDSEQIYAAGNAANYQVYKPSEESELSFNDLKERNPDVLGWLNVYGTKIDYPLLQGEDNQKYISTNAQGDYSLAGSIFLDYRNTPDFSDFNTIVFGHHMEKSAMFGDLERFFNQDFFDHHKYGNLYFDRKDHGIEFFAFMEVDAFDSSIYTTPIRQIQAKQEYLERIKEQSKYYRDVGISIEDHLILLSTCTENTTNGRHILVGRVTDEVFPEPKESNKRLGKEVFFQSGTFQQKLKENWLVVCLFSFLIIVLFILYLSKKRTLKKDGENE</sequence>
<feature type="active site" description="Acyl-thioester intermediate" evidence="1">
    <location>
        <position position="215"/>
    </location>
</feature>